<dbReference type="PROSITE" id="PS51898">
    <property type="entry name" value="TYR_RECOMBINASE"/>
    <property type="match status" value="1"/>
</dbReference>
<keyword evidence="2" id="KW-0229">DNA integration</keyword>
<reference evidence="5 6" key="1">
    <citation type="submission" date="2019-06" db="EMBL/GenBank/DDBJ databases">
        <title>Genome analyses of bacteria isolated from kimchi.</title>
        <authorList>
            <person name="Lee S."/>
            <person name="Ahn S."/>
            <person name="Roh S."/>
        </authorList>
    </citation>
    <scope>NUCLEOTIDE SEQUENCE [LARGE SCALE GENOMIC DNA]</scope>
    <source>
        <strain evidence="5 6">CBA3630</strain>
    </source>
</reference>
<dbReference type="Pfam" id="PF14659">
    <property type="entry name" value="Phage_int_SAM_3"/>
    <property type="match status" value="1"/>
</dbReference>
<proteinExistence type="inferred from homology"/>
<dbReference type="GO" id="GO:0003677">
    <property type="term" value="F:DNA binding"/>
    <property type="evidence" value="ECO:0007669"/>
    <property type="project" value="UniProtKB-KW"/>
</dbReference>
<dbReference type="GO" id="GO:0015074">
    <property type="term" value="P:DNA integration"/>
    <property type="evidence" value="ECO:0007669"/>
    <property type="project" value="UniProtKB-KW"/>
</dbReference>
<dbReference type="AlphaFoldDB" id="A0A508VQL0"/>
<dbReference type="CDD" id="cd00397">
    <property type="entry name" value="DNA_BRE_C"/>
    <property type="match status" value="1"/>
</dbReference>
<keyword evidence="4" id="KW-0233">DNA recombination</keyword>
<dbReference type="RefSeq" id="WP_142511354.1">
    <property type="nucleotide sequence ID" value="NZ_CP042383.1"/>
</dbReference>
<dbReference type="InterPro" id="IPR002104">
    <property type="entry name" value="Integrase_catalytic"/>
</dbReference>
<name>A0A508VQL0_LEUPS</name>
<dbReference type="InterPro" id="IPR013762">
    <property type="entry name" value="Integrase-like_cat_sf"/>
</dbReference>
<evidence type="ECO:0000313" key="6">
    <source>
        <dbReference type="Proteomes" id="UP000321296"/>
    </source>
</evidence>
<dbReference type="InterPro" id="IPR050808">
    <property type="entry name" value="Phage_Integrase"/>
</dbReference>
<evidence type="ECO:0000256" key="1">
    <source>
        <dbReference type="ARBA" id="ARBA00008857"/>
    </source>
</evidence>
<protein>
    <submittedName>
        <fullName evidence="5">Tyrosine-type recombinase/integrase</fullName>
    </submittedName>
</protein>
<gene>
    <name evidence="5" type="ORF">FGL85_03850</name>
</gene>
<comment type="similarity">
    <text evidence="1">Belongs to the 'phage' integrase family.</text>
</comment>
<evidence type="ECO:0000313" key="5">
    <source>
        <dbReference type="EMBL" id="QEA41692.1"/>
    </source>
</evidence>
<dbReference type="Pfam" id="PF00589">
    <property type="entry name" value="Phage_integrase"/>
    <property type="match status" value="1"/>
</dbReference>
<dbReference type="InterPro" id="IPR004107">
    <property type="entry name" value="Integrase_SAM-like_N"/>
</dbReference>
<evidence type="ECO:0000256" key="2">
    <source>
        <dbReference type="ARBA" id="ARBA00022908"/>
    </source>
</evidence>
<dbReference type="PANTHER" id="PTHR30629">
    <property type="entry name" value="PROPHAGE INTEGRASE"/>
    <property type="match status" value="1"/>
</dbReference>
<dbReference type="Gene3D" id="1.10.443.10">
    <property type="entry name" value="Intergrase catalytic core"/>
    <property type="match status" value="1"/>
</dbReference>
<dbReference type="SUPFAM" id="SSF56349">
    <property type="entry name" value="DNA breaking-rejoining enzymes"/>
    <property type="match status" value="1"/>
</dbReference>
<dbReference type="GO" id="GO:0006310">
    <property type="term" value="P:DNA recombination"/>
    <property type="evidence" value="ECO:0007669"/>
    <property type="project" value="UniProtKB-KW"/>
</dbReference>
<keyword evidence="3" id="KW-0238">DNA-binding</keyword>
<dbReference type="InterPro" id="IPR010998">
    <property type="entry name" value="Integrase_recombinase_N"/>
</dbReference>
<dbReference type="Proteomes" id="UP000321296">
    <property type="component" value="Chromosome"/>
</dbReference>
<evidence type="ECO:0000256" key="3">
    <source>
        <dbReference type="ARBA" id="ARBA00023125"/>
    </source>
</evidence>
<dbReference type="EMBL" id="CP042383">
    <property type="protein sequence ID" value="QEA41692.1"/>
    <property type="molecule type" value="Genomic_DNA"/>
</dbReference>
<dbReference type="Gene3D" id="1.10.150.130">
    <property type="match status" value="1"/>
</dbReference>
<evidence type="ECO:0000256" key="4">
    <source>
        <dbReference type="ARBA" id="ARBA00023172"/>
    </source>
</evidence>
<dbReference type="PANTHER" id="PTHR30629:SF2">
    <property type="entry name" value="PROPHAGE INTEGRASE INTS-RELATED"/>
    <property type="match status" value="1"/>
</dbReference>
<dbReference type="GeneID" id="97229663"/>
<organism evidence="5 6">
    <name type="scientific">Leuconostoc pseudomesenteroides</name>
    <dbReference type="NCBI Taxonomy" id="33968"/>
    <lineage>
        <taxon>Bacteria</taxon>
        <taxon>Bacillati</taxon>
        <taxon>Bacillota</taxon>
        <taxon>Bacilli</taxon>
        <taxon>Lactobacillales</taxon>
        <taxon>Lactobacillaceae</taxon>
        <taxon>Leuconostoc</taxon>
    </lineage>
</organism>
<dbReference type="InterPro" id="IPR011010">
    <property type="entry name" value="DNA_brk_join_enz"/>
</dbReference>
<accession>A0A508VQL0</accession>
<sequence length="377" mass="44135">MRYTYKKERRDPQIQSYITTQGKKWRIKFSITVRNQKKFIEKNGFRSFDEARAAKQDLLNQVSTNFNNKNVTVYEYFNQYCQEKIDNGSWRYTTYKQSTYMFERNVFPTWGKFKLKDVTRLDYQSWITKYAKTKRYSKNYMRLLNGLVAGVFTDAVLNDVISKSPIQKIKVSGSPSRDTSITRSEFNTVFNFIKDSERLTLQQRTMALLTLIGLRHEEIMGIRVKYVKQNMLGIFETINIHGQVSTPKTSSSNRWVPMPPIIEEHLQRCIQQSKLVYASNNLIMSKNDLIFVNHLAKQVRYSELATIFKIISRETNIHVWPHKMRHAFSTIAFGIPGLNPKDIANILGHSKIDMSLYYNNGTKEGQTDAMEKIISLF</sequence>
<dbReference type="KEGG" id="lpse:FGL85_03850"/>